<organism evidence="1 2">
    <name type="scientific">Microthlaspi erraticum</name>
    <dbReference type="NCBI Taxonomy" id="1685480"/>
    <lineage>
        <taxon>Eukaryota</taxon>
        <taxon>Viridiplantae</taxon>
        <taxon>Streptophyta</taxon>
        <taxon>Embryophyta</taxon>
        <taxon>Tracheophyta</taxon>
        <taxon>Spermatophyta</taxon>
        <taxon>Magnoliopsida</taxon>
        <taxon>eudicotyledons</taxon>
        <taxon>Gunneridae</taxon>
        <taxon>Pentapetalae</taxon>
        <taxon>rosids</taxon>
        <taxon>malvids</taxon>
        <taxon>Brassicales</taxon>
        <taxon>Brassicaceae</taxon>
        <taxon>Coluteocarpeae</taxon>
        <taxon>Microthlaspi</taxon>
    </lineage>
</organism>
<dbReference type="InterPro" id="IPR011042">
    <property type="entry name" value="6-blade_b-propeller_TolB-like"/>
</dbReference>
<dbReference type="FunFam" id="2.120.10.30:FF:000089">
    <property type="entry name" value="Calcium-dependent phosphotriesterase superfamily protein"/>
    <property type="match status" value="1"/>
</dbReference>
<dbReference type="PANTHER" id="PTHR31460">
    <property type="match status" value="1"/>
</dbReference>
<reference evidence="1" key="1">
    <citation type="submission" date="2020-01" db="EMBL/GenBank/DDBJ databases">
        <authorList>
            <person name="Mishra B."/>
        </authorList>
    </citation>
    <scope>NUCLEOTIDE SEQUENCE [LARGE SCALE GENOMIC DNA]</scope>
</reference>
<sequence>MSSSSFCSCRFTAVIFLVISAVPVAYIVSLERAVPSTHVFSYHSSGFLRECAKWDDVGRRFLVSYMDGGGIGEVVPRDSDDGDDNSEDVMEEVTLVKDVNLGGNASAGIVIDRDRNRLLVAVGDLVGNHYSALAAYDLSTWRRIFLTELSVRHSKEITFADDVTFDTEGNAYVTDARGNKIWKVDVNGKLVYTLKSPLFTPPGWFDNIVSLNGIVYHPDGFLIVIHTISGLLYKIDLADGDIGNDKVSVIKVTNGTLRFGDGLEILSPTKIVVAGNPYTKLVESSDGWRTASVTGWFGSGMYHRLISAATIKEGRVYLTHVVGFGSKKRHILVEAVF</sequence>
<dbReference type="Gene3D" id="2.120.10.30">
    <property type="entry name" value="TolB, C-terminal domain"/>
    <property type="match status" value="1"/>
</dbReference>
<name>A0A6D2IRY6_9BRAS</name>
<dbReference type="EMBL" id="CACVBM020001129">
    <property type="protein sequence ID" value="CAA7033242.1"/>
    <property type="molecule type" value="Genomic_DNA"/>
</dbReference>
<dbReference type="InterPro" id="IPR053224">
    <property type="entry name" value="Sensory_adhesion_molecule"/>
</dbReference>
<proteinExistence type="predicted"/>
<evidence type="ECO:0000313" key="1">
    <source>
        <dbReference type="EMBL" id="CAA7033242.1"/>
    </source>
</evidence>
<accession>A0A6D2IRY6</accession>
<comment type="caution">
    <text evidence="1">The sequence shown here is derived from an EMBL/GenBank/DDBJ whole genome shotgun (WGS) entry which is preliminary data.</text>
</comment>
<dbReference type="PANTHER" id="PTHR31460:SF0">
    <property type="entry name" value="CALCIUM-DEPENDENT PHOSPHOTRIESTERASE SUPERFAMILY PROTEIN-RELATED"/>
    <property type="match status" value="1"/>
</dbReference>
<dbReference type="GO" id="GO:0005783">
    <property type="term" value="C:endoplasmic reticulum"/>
    <property type="evidence" value="ECO:0007669"/>
    <property type="project" value="TreeGrafter"/>
</dbReference>
<evidence type="ECO:0000313" key="2">
    <source>
        <dbReference type="Proteomes" id="UP000467841"/>
    </source>
</evidence>
<dbReference type="SUPFAM" id="SSF63829">
    <property type="entry name" value="Calcium-dependent phosphotriesterase"/>
    <property type="match status" value="1"/>
</dbReference>
<gene>
    <name evidence="1" type="ORF">MERR_LOCUS20477</name>
</gene>
<keyword evidence="2" id="KW-1185">Reference proteome</keyword>
<protein>
    <recommendedName>
        <fullName evidence="3">SMP-30/Gluconolactonase/LRE-like region domain-containing protein</fullName>
    </recommendedName>
</protein>
<dbReference type="OrthoDB" id="1902639at2759"/>
<evidence type="ECO:0008006" key="3">
    <source>
        <dbReference type="Google" id="ProtNLM"/>
    </source>
</evidence>
<dbReference type="Proteomes" id="UP000467841">
    <property type="component" value="Unassembled WGS sequence"/>
</dbReference>
<dbReference type="AlphaFoldDB" id="A0A6D2IRY6"/>